<sequence>MPVHKELGSSSSSRSKLMGSFSLGKVFTMPRPKTKDAANVTKLELDYTVNVRKVLYITEFVILLNYVEVIVPIIFTANLIVNYHLPNRVFYSQIANMDGEKLRQTIGNVMLYCFLQIVSLVVLFYVLWHNFDFQDSVNWRLCLRSKGNKCRRSSCSGFSTMCKPLYNIVNTPSLLTTMGLIVIDGAQMIASMHDVGKFIKRMQIVKDRVNAEHIRQILASSVLGQMPELRRSNILGYAEEILERHCSQQIAEINTASPRIEGPSSTEVLPFNAVLQPNKEMLRKLGKSPSVVLGPMASESVSAHKVFPSPGADVNITDLELQYALNVRKVLYITEFVILINYVEVIVPIIFSANLIVMYHLPNRVYYSQIDSMSDEKLRQTIGNVMLYCFLQLVSLVILFFVIWRRLQISGLRQLAFVLEKQAEQVQTKLVLWVFYNVQATLQHFGKHCYYSIVCLF</sequence>
<proteinExistence type="predicted"/>
<keyword evidence="1" id="KW-1133">Transmembrane helix</keyword>
<evidence type="ECO:0000256" key="1">
    <source>
        <dbReference type="SAM" id="Phobius"/>
    </source>
</evidence>
<name>A0A6A4E1Z0_9STRA</name>
<gene>
    <name evidence="2" type="ORF">PR003_g19112</name>
</gene>
<reference evidence="2 3" key="1">
    <citation type="submission" date="2018-08" db="EMBL/GenBank/DDBJ databases">
        <title>Genomic investigation of the strawberry pathogen Phytophthora fragariae indicates pathogenicity is determined by transcriptional variation in three key races.</title>
        <authorList>
            <person name="Adams T.M."/>
            <person name="Armitage A.D."/>
            <person name="Sobczyk M.K."/>
            <person name="Bates H.J."/>
            <person name="Dunwell J.M."/>
            <person name="Nellist C.F."/>
            <person name="Harrison R.J."/>
        </authorList>
    </citation>
    <scope>NUCLEOTIDE SEQUENCE [LARGE SCALE GENOMIC DNA]</scope>
    <source>
        <strain evidence="2 3">SCRP333</strain>
    </source>
</reference>
<feature type="transmembrane region" description="Helical" evidence="1">
    <location>
        <begin position="60"/>
        <end position="85"/>
    </location>
</feature>
<feature type="transmembrane region" description="Helical" evidence="1">
    <location>
        <begin position="106"/>
        <end position="128"/>
    </location>
</feature>
<feature type="transmembrane region" description="Helical" evidence="1">
    <location>
        <begin position="381"/>
        <end position="404"/>
    </location>
</feature>
<comment type="caution">
    <text evidence="2">The sequence shown here is derived from an EMBL/GenBank/DDBJ whole genome shotgun (WGS) entry which is preliminary data.</text>
</comment>
<protein>
    <submittedName>
        <fullName evidence="2">Uncharacterized protein</fullName>
    </submittedName>
</protein>
<dbReference type="Proteomes" id="UP000434957">
    <property type="component" value="Unassembled WGS sequence"/>
</dbReference>
<evidence type="ECO:0000313" key="2">
    <source>
        <dbReference type="EMBL" id="KAE9314952.1"/>
    </source>
</evidence>
<organism evidence="2 3">
    <name type="scientific">Phytophthora rubi</name>
    <dbReference type="NCBI Taxonomy" id="129364"/>
    <lineage>
        <taxon>Eukaryota</taxon>
        <taxon>Sar</taxon>
        <taxon>Stramenopiles</taxon>
        <taxon>Oomycota</taxon>
        <taxon>Peronosporomycetes</taxon>
        <taxon>Peronosporales</taxon>
        <taxon>Peronosporaceae</taxon>
        <taxon>Phytophthora</taxon>
    </lineage>
</organism>
<keyword evidence="3" id="KW-1185">Reference proteome</keyword>
<feature type="transmembrane region" description="Helical" evidence="1">
    <location>
        <begin position="336"/>
        <end position="361"/>
    </location>
</feature>
<keyword evidence="1" id="KW-0472">Membrane</keyword>
<evidence type="ECO:0000313" key="3">
    <source>
        <dbReference type="Proteomes" id="UP000434957"/>
    </source>
</evidence>
<dbReference type="EMBL" id="QXFT01001583">
    <property type="protein sequence ID" value="KAE9314952.1"/>
    <property type="molecule type" value="Genomic_DNA"/>
</dbReference>
<dbReference type="AlphaFoldDB" id="A0A6A4E1Z0"/>
<feature type="transmembrane region" description="Helical" evidence="1">
    <location>
        <begin position="173"/>
        <end position="192"/>
    </location>
</feature>
<keyword evidence="1" id="KW-0812">Transmembrane</keyword>
<accession>A0A6A4E1Z0</accession>